<evidence type="ECO:0000313" key="3">
    <source>
        <dbReference type="EMBL" id="KAG6514222.1"/>
    </source>
</evidence>
<dbReference type="InterPro" id="IPR003165">
    <property type="entry name" value="Piwi"/>
</dbReference>
<dbReference type="Pfam" id="PF02171">
    <property type="entry name" value="Piwi"/>
    <property type="match status" value="1"/>
</dbReference>
<dbReference type="SUPFAM" id="SSF89550">
    <property type="entry name" value="PHP domain-like"/>
    <property type="match status" value="1"/>
</dbReference>
<gene>
    <name evidence="3" type="ORF">ZIOFF_024567</name>
</gene>
<name>A0A8J5GSM4_ZINOF</name>
<dbReference type="InterPro" id="IPR036397">
    <property type="entry name" value="RNaseH_sf"/>
</dbReference>
<dbReference type="SUPFAM" id="SSF53098">
    <property type="entry name" value="Ribonuclease H-like"/>
    <property type="match status" value="1"/>
</dbReference>
<dbReference type="Gene3D" id="3.30.420.10">
    <property type="entry name" value="Ribonuclease H-like superfamily/Ribonuclease H"/>
    <property type="match status" value="1"/>
</dbReference>
<evidence type="ECO:0000256" key="1">
    <source>
        <dbReference type="SAM" id="MobiDB-lite"/>
    </source>
</evidence>
<accession>A0A8J5GSM4</accession>
<protein>
    <recommendedName>
        <fullName evidence="2">Piwi domain-containing protein</fullName>
    </recommendedName>
</protein>
<dbReference type="EMBL" id="JACMSC010000007">
    <property type="protein sequence ID" value="KAG6514222.1"/>
    <property type="molecule type" value="Genomic_DNA"/>
</dbReference>
<keyword evidence="4" id="KW-1185">Reference proteome</keyword>
<feature type="region of interest" description="Disordered" evidence="1">
    <location>
        <begin position="347"/>
        <end position="371"/>
    </location>
</feature>
<organism evidence="3 4">
    <name type="scientific">Zingiber officinale</name>
    <name type="common">Ginger</name>
    <name type="synonym">Amomum zingiber</name>
    <dbReference type="NCBI Taxonomy" id="94328"/>
    <lineage>
        <taxon>Eukaryota</taxon>
        <taxon>Viridiplantae</taxon>
        <taxon>Streptophyta</taxon>
        <taxon>Embryophyta</taxon>
        <taxon>Tracheophyta</taxon>
        <taxon>Spermatophyta</taxon>
        <taxon>Magnoliopsida</taxon>
        <taxon>Liliopsida</taxon>
        <taxon>Zingiberales</taxon>
        <taxon>Zingiberaceae</taxon>
        <taxon>Zingiber</taxon>
    </lineage>
</organism>
<dbReference type="PROSITE" id="PS50822">
    <property type="entry name" value="PIWI"/>
    <property type="match status" value="1"/>
</dbReference>
<feature type="compositionally biased region" description="Basic and acidic residues" evidence="1">
    <location>
        <begin position="347"/>
        <end position="363"/>
    </location>
</feature>
<dbReference type="PANTHER" id="PTHR22891">
    <property type="entry name" value="EUKARYOTIC TRANSLATION INITIATION FACTOR 2C"/>
    <property type="match status" value="1"/>
</dbReference>
<reference evidence="3 4" key="1">
    <citation type="submission" date="2020-08" db="EMBL/GenBank/DDBJ databases">
        <title>Plant Genome Project.</title>
        <authorList>
            <person name="Zhang R.-G."/>
        </authorList>
    </citation>
    <scope>NUCLEOTIDE SEQUENCE [LARGE SCALE GENOMIC DNA]</scope>
    <source>
        <tissue evidence="3">Rhizome</tissue>
    </source>
</reference>
<dbReference type="GO" id="GO:0003676">
    <property type="term" value="F:nucleic acid binding"/>
    <property type="evidence" value="ECO:0007669"/>
    <property type="project" value="InterPro"/>
</dbReference>
<sequence>MQARNNAPKLWLSRYTIFYHGIWQMLKEPKGKIKSPILLYWHGKPRSCLLKFPQRHDARPSSCARLSTHWRNPSKVQTNPSVGSCTWDPVSAFSSFAFVDWVKVTDGEFFQTDSRPIMPFDGVCNFCNGGVRFVRDNDRNRSHGPLRFLLRFPPDGTRRFRVNLVVNAIKSQPKLLNKIDEVVSHFLNIVQTMHERCSSSLEVDIIALDFSQKLPFRLKIPSIKLAIQVLVDYIFEITYSHLIVDSHVTRKILSDAKTCASLEPNYQPPVTFVVVQKCHHTRLFANNHGDHQFVDKSGNILPELSILEIPGTVVDSKIGHPTELDFYLCSYASIQFASQKSRMLEKVDMEESASEKEESKEILQVEDFNGA</sequence>
<feature type="domain" description="Piwi" evidence="2">
    <location>
        <begin position="257"/>
        <end position="302"/>
    </location>
</feature>
<evidence type="ECO:0000313" key="4">
    <source>
        <dbReference type="Proteomes" id="UP000734854"/>
    </source>
</evidence>
<comment type="caution">
    <text evidence="3">The sequence shown here is derived from an EMBL/GenBank/DDBJ whole genome shotgun (WGS) entry which is preliminary data.</text>
</comment>
<dbReference type="AlphaFoldDB" id="A0A8J5GSM4"/>
<proteinExistence type="predicted"/>
<dbReference type="InterPro" id="IPR016195">
    <property type="entry name" value="Pol/histidinol_Pase-like"/>
</dbReference>
<evidence type="ECO:0000259" key="2">
    <source>
        <dbReference type="PROSITE" id="PS50822"/>
    </source>
</evidence>
<dbReference type="InterPro" id="IPR012337">
    <property type="entry name" value="RNaseH-like_sf"/>
</dbReference>
<dbReference type="Proteomes" id="UP000734854">
    <property type="component" value="Unassembled WGS sequence"/>
</dbReference>